<protein>
    <submittedName>
        <fullName evidence="1">Uncharacterized protein</fullName>
    </submittedName>
</protein>
<comment type="caution">
    <text evidence="1">The sequence shown here is derived from an EMBL/GenBank/DDBJ whole genome shotgun (WGS) entry which is preliminary data.</text>
</comment>
<keyword evidence="2" id="KW-1185">Reference proteome</keyword>
<name>A0ABT3MYK3_9GAMM</name>
<evidence type="ECO:0000313" key="1">
    <source>
        <dbReference type="EMBL" id="MCW7554456.1"/>
    </source>
</evidence>
<evidence type="ECO:0000313" key="2">
    <source>
        <dbReference type="Proteomes" id="UP001209854"/>
    </source>
</evidence>
<dbReference type="EMBL" id="JAPFCC010000001">
    <property type="protein sequence ID" value="MCW7554456.1"/>
    <property type="molecule type" value="Genomic_DNA"/>
</dbReference>
<sequence>MTLSYLPGYRLRLIRLWFFVLLWMTVMNSEMTNAAPLQPISPIHSDELINSLSSLLDELDVPHSMDLDSIINASQRWRRKPDQERWEMPDIELDFQKQQTVMAHLTKIGLVDELKPSSQHFEYALVLGATVPGMEIRLNQLVKLWREGVRFNQIVFLVAQRPLTAGIDQVDTLIDRMVGKNASEKAHKNVRPLTETEGARLVFEVTEMPDDMRRLPVIYIDTPRYWQDTYWQRANTRDTLKRWLLEYKAPNGKPAGGKTLVVSDQPHALYQHEVVRQELPETFITEVTGGAAGDETRTAIFLDALALWLHNLQKRVSAHPQHEP</sequence>
<accession>A0ABT3MYK3</accession>
<dbReference type="Proteomes" id="UP001209854">
    <property type="component" value="Unassembled WGS sequence"/>
</dbReference>
<organism evidence="1 2">
    <name type="scientific">Endozoicomonas gorgoniicola</name>
    <dbReference type="NCBI Taxonomy" id="1234144"/>
    <lineage>
        <taxon>Bacteria</taxon>
        <taxon>Pseudomonadati</taxon>
        <taxon>Pseudomonadota</taxon>
        <taxon>Gammaproteobacteria</taxon>
        <taxon>Oceanospirillales</taxon>
        <taxon>Endozoicomonadaceae</taxon>
        <taxon>Endozoicomonas</taxon>
    </lineage>
</organism>
<dbReference type="RefSeq" id="WP_265442367.1">
    <property type="nucleotide sequence ID" value="NZ_JAPFCC010000001.1"/>
</dbReference>
<gene>
    <name evidence="1" type="ORF">NX722_17870</name>
</gene>
<proteinExistence type="predicted"/>
<reference evidence="1 2" key="1">
    <citation type="submission" date="2022-10" db="EMBL/GenBank/DDBJ databases">
        <title>High-quality genome sequences of two octocoral-associated bacteria, Endozoicomonas euniceicola EF212 and Endozoicomonas gorgoniicola PS125.</title>
        <authorList>
            <person name="Chiou Y.-J."/>
            <person name="Chen Y.-H."/>
        </authorList>
    </citation>
    <scope>NUCLEOTIDE SEQUENCE [LARGE SCALE GENOMIC DNA]</scope>
    <source>
        <strain evidence="1 2">PS125</strain>
    </source>
</reference>